<feature type="domain" description="Enoyl reductase (ER)" evidence="2">
    <location>
        <begin position="10"/>
        <end position="323"/>
    </location>
</feature>
<dbReference type="InterPro" id="IPR020843">
    <property type="entry name" value="ER"/>
</dbReference>
<dbReference type="EMBL" id="FNDX01000004">
    <property type="protein sequence ID" value="SDI32065.1"/>
    <property type="molecule type" value="Genomic_DNA"/>
</dbReference>
<dbReference type="SUPFAM" id="SSF50129">
    <property type="entry name" value="GroES-like"/>
    <property type="match status" value="1"/>
</dbReference>
<keyword evidence="4" id="KW-1185">Reference proteome</keyword>
<accession>A0A1G8JLJ4</accession>
<dbReference type="Proteomes" id="UP000199050">
    <property type="component" value="Unassembled WGS sequence"/>
</dbReference>
<dbReference type="STRING" id="1174501.SAMN05216192_104224"/>
<evidence type="ECO:0000256" key="1">
    <source>
        <dbReference type="ARBA" id="ARBA00022857"/>
    </source>
</evidence>
<dbReference type="AlphaFoldDB" id="A0A1G8JLJ4"/>
<dbReference type="InterPro" id="IPR051603">
    <property type="entry name" value="Zinc-ADH_QOR/CCCR"/>
</dbReference>
<dbReference type="InterPro" id="IPR036291">
    <property type="entry name" value="NAD(P)-bd_dom_sf"/>
</dbReference>
<organism evidence="3 4">
    <name type="scientific">Paenibacillus typhae</name>
    <dbReference type="NCBI Taxonomy" id="1174501"/>
    <lineage>
        <taxon>Bacteria</taxon>
        <taxon>Bacillati</taxon>
        <taxon>Bacillota</taxon>
        <taxon>Bacilli</taxon>
        <taxon>Bacillales</taxon>
        <taxon>Paenibacillaceae</taxon>
        <taxon>Paenibacillus</taxon>
    </lineage>
</organism>
<evidence type="ECO:0000313" key="4">
    <source>
        <dbReference type="Proteomes" id="UP000199050"/>
    </source>
</evidence>
<proteinExistence type="predicted"/>
<gene>
    <name evidence="3" type="ORF">SAMN05216192_104224</name>
</gene>
<evidence type="ECO:0000259" key="2">
    <source>
        <dbReference type="SMART" id="SM00829"/>
    </source>
</evidence>
<dbReference type="RefSeq" id="WP_090713104.1">
    <property type="nucleotide sequence ID" value="NZ_CBCSKY010000031.1"/>
</dbReference>
<dbReference type="PANTHER" id="PTHR44154">
    <property type="entry name" value="QUINONE OXIDOREDUCTASE"/>
    <property type="match status" value="1"/>
</dbReference>
<dbReference type="Pfam" id="PF00107">
    <property type="entry name" value="ADH_zinc_N"/>
    <property type="match status" value="1"/>
</dbReference>
<dbReference type="InterPro" id="IPR011032">
    <property type="entry name" value="GroES-like_sf"/>
</dbReference>
<protein>
    <submittedName>
        <fullName evidence="3">NADPH:quinone reductase</fullName>
    </submittedName>
</protein>
<dbReference type="SMART" id="SM00829">
    <property type="entry name" value="PKS_ER"/>
    <property type="match status" value="1"/>
</dbReference>
<dbReference type="InterPro" id="IPR013154">
    <property type="entry name" value="ADH-like_N"/>
</dbReference>
<name>A0A1G8JLJ4_9BACL</name>
<dbReference type="Gene3D" id="3.90.180.10">
    <property type="entry name" value="Medium-chain alcohol dehydrogenases, catalytic domain"/>
    <property type="match status" value="1"/>
</dbReference>
<dbReference type="Gene3D" id="3.40.50.720">
    <property type="entry name" value="NAD(P)-binding Rossmann-like Domain"/>
    <property type="match status" value="1"/>
</dbReference>
<dbReference type="Pfam" id="PF08240">
    <property type="entry name" value="ADH_N"/>
    <property type="match status" value="1"/>
</dbReference>
<keyword evidence="1" id="KW-0521">NADP</keyword>
<dbReference type="CDD" id="cd08271">
    <property type="entry name" value="MDR5"/>
    <property type="match status" value="1"/>
</dbReference>
<dbReference type="SUPFAM" id="SSF51735">
    <property type="entry name" value="NAD(P)-binding Rossmann-fold domains"/>
    <property type="match status" value="1"/>
</dbReference>
<dbReference type="OrthoDB" id="9792162at2"/>
<sequence>MKALLLQEKGKWNEMKVSEISAPEPAAGEVLVEVHAAGLNPVDYKTATGGNPNWTYPHVLGLDVAGVITAVGESVDQWKPGDRVLYHGDLTRTGGFAEFALAKASTLSRIPDSVDFTDAAALPTAGYTAYQAVHGKLPLTQLNTLLIHGGAGGVGGFAVQLAKLAGKRVISTASGHNREYVKSLGADHVIDYREADVAAEVLRLTDGRGVDAVIDSISRQSATQGLELIAFFGHVVHIAGAPDYTSVKPFTKAFSVHEVALGAAHQSGDPEALRQLSVIGDEMLALLAAGKLSSLLEEVIPLDQVPAALVRLSERHIRGKIVAKLK</sequence>
<dbReference type="InterPro" id="IPR013149">
    <property type="entry name" value="ADH-like_C"/>
</dbReference>
<dbReference type="PANTHER" id="PTHR44154:SF1">
    <property type="entry name" value="QUINONE OXIDOREDUCTASE"/>
    <property type="match status" value="1"/>
</dbReference>
<evidence type="ECO:0000313" key="3">
    <source>
        <dbReference type="EMBL" id="SDI32065.1"/>
    </source>
</evidence>
<reference evidence="4" key="1">
    <citation type="submission" date="2016-10" db="EMBL/GenBank/DDBJ databases">
        <authorList>
            <person name="Varghese N."/>
            <person name="Submissions S."/>
        </authorList>
    </citation>
    <scope>NUCLEOTIDE SEQUENCE [LARGE SCALE GENOMIC DNA]</scope>
    <source>
        <strain evidence="4">CGMCC 1.11012</strain>
    </source>
</reference>
<dbReference type="GO" id="GO:0016491">
    <property type="term" value="F:oxidoreductase activity"/>
    <property type="evidence" value="ECO:0007669"/>
    <property type="project" value="InterPro"/>
</dbReference>